<dbReference type="OMA" id="CRINEHA"/>
<dbReference type="Gene3D" id="1.10.340.70">
    <property type="match status" value="1"/>
</dbReference>
<keyword evidence="3" id="KW-0472">Membrane</keyword>
<feature type="compositionally biased region" description="Low complexity" evidence="2">
    <location>
        <begin position="379"/>
        <end position="393"/>
    </location>
</feature>
<feature type="transmembrane region" description="Helical" evidence="3">
    <location>
        <begin position="1830"/>
        <end position="1852"/>
    </location>
</feature>
<feature type="compositionally biased region" description="Basic and acidic residues" evidence="2">
    <location>
        <begin position="363"/>
        <end position="377"/>
    </location>
</feature>
<dbReference type="SMART" id="SM00343">
    <property type="entry name" value="ZnF_C2HC"/>
    <property type="match status" value="4"/>
</dbReference>
<keyword evidence="6" id="KW-1185">Reference proteome</keyword>
<dbReference type="GO" id="GO:0008270">
    <property type="term" value="F:zinc ion binding"/>
    <property type="evidence" value="ECO:0007669"/>
    <property type="project" value="InterPro"/>
</dbReference>
<feature type="compositionally biased region" description="Basic residues" evidence="2">
    <location>
        <begin position="2074"/>
        <end position="2086"/>
    </location>
</feature>
<dbReference type="Gene3D" id="3.30.70.270">
    <property type="match status" value="1"/>
</dbReference>
<dbReference type="PROSITE" id="PS50994">
    <property type="entry name" value="INTEGRASE"/>
    <property type="match status" value="1"/>
</dbReference>
<dbReference type="InterPro" id="IPR036397">
    <property type="entry name" value="RNaseH_sf"/>
</dbReference>
<dbReference type="Pfam" id="PF17921">
    <property type="entry name" value="Integrase_H2C2"/>
    <property type="match status" value="1"/>
</dbReference>
<dbReference type="PANTHER" id="PTHR47331">
    <property type="entry name" value="PHD-TYPE DOMAIN-CONTAINING PROTEIN"/>
    <property type="match status" value="1"/>
</dbReference>
<dbReference type="Pfam" id="PF00078">
    <property type="entry name" value="RVT_1"/>
    <property type="match status" value="1"/>
</dbReference>
<evidence type="ECO:0000259" key="4">
    <source>
        <dbReference type="PROSITE" id="PS50994"/>
    </source>
</evidence>
<gene>
    <name evidence="5" type="ORF">CRE_06029</name>
</gene>
<dbReference type="GO" id="GO:0042575">
    <property type="term" value="C:DNA polymerase complex"/>
    <property type="evidence" value="ECO:0007669"/>
    <property type="project" value="UniProtKB-ARBA"/>
</dbReference>
<feature type="region of interest" description="Disordered" evidence="2">
    <location>
        <begin position="363"/>
        <end position="404"/>
    </location>
</feature>
<feature type="domain" description="Integrase catalytic" evidence="4">
    <location>
        <begin position="1526"/>
        <end position="1714"/>
    </location>
</feature>
<dbReference type="GO" id="GO:0015074">
    <property type="term" value="P:DNA integration"/>
    <property type="evidence" value="ECO:0007669"/>
    <property type="project" value="InterPro"/>
</dbReference>
<feature type="region of interest" description="Disordered" evidence="2">
    <location>
        <begin position="472"/>
        <end position="525"/>
    </location>
</feature>
<keyword evidence="3" id="KW-0812">Transmembrane</keyword>
<dbReference type="SUPFAM" id="SSF56672">
    <property type="entry name" value="DNA/RNA polymerases"/>
    <property type="match status" value="1"/>
</dbReference>
<dbReference type="InterPro" id="IPR001584">
    <property type="entry name" value="Integrase_cat-core"/>
</dbReference>
<evidence type="ECO:0000313" key="5">
    <source>
        <dbReference type="EMBL" id="EFO88080.1"/>
    </source>
</evidence>
<dbReference type="InterPro" id="IPR008042">
    <property type="entry name" value="Retrotrans_Pao"/>
</dbReference>
<protein>
    <recommendedName>
        <fullName evidence="4">Integrase catalytic domain-containing protein</fullName>
    </recommendedName>
</protein>
<dbReference type="SUPFAM" id="SSF53098">
    <property type="entry name" value="Ribonuclease H-like"/>
    <property type="match status" value="1"/>
</dbReference>
<sequence length="2199" mass="252965">MVHRNRVEQSGRIRVANQANQDYLQSHAIYFYLPTLLFYSSLLFYEMSVLRYVQGVVTKSCGTLKTYIEECEVNLVDWGHLDSNDEAIRTEIAKTIHILEAKISTVNVAMNNFLIKAAEIDEKNSAEQEKVEEKINQVIEITDIANSVMARAQAEMKRMSQKAEKKEEKKMGETIFAHRNNQMAATRPKVPKFNGNRSDYENFWLLFETSLKVNGVENDLLKFNFLLNSLEGEPKELMRQFRLSEENYQKAVNLLQKKYYDKKRIVTELTRQLRSIRAKSESTSDQRKLLDTITIIVSQLNENRGQIDAEMTKDIIVEKFDMRIREKIEDMQLDAQNDWTIEELLEKMDSVITREEKLNIKLDRSEKSEKSSKETSKVRTSNNYSTNNSNNGKSKSRENGRDTDRPKTCVYCKADGHWGFECVKVSTAKERKDILKSEERCIQCTMKGHSLDNCRRKRKCYHCKEIGHHSSICTNKPKDSSDDSSSKRKETADKNKQKTKTTAVAQIEEEETTSERKEEELNSHVSKVEKKTRAFIPTLRTRAYNPQNGQWDEVSMMLDCGADQTYVTASLAKKWNLPMYDKEQFWLRTFDSEEAALKTYGRTNIKILAGAKTMEMDVLVSANLAGKVKKARLTEEDWMYVNQKQLQINEDCKEDISFPDVILGCDYLGDIETGSRIRLPSGLDVIGTLMGYTTTGKMTHSPQEKEDKEEKFIMVAIEEEKTGQDIEESQKRDTAMKTQEEFTGSAQEEKARIDAEVWEFFKRTVVKKNGRYYVRIPYKNGHPVLPDNFSIALKRLISVHRTSSKEILKMIDDVFKDQLKKGIIREVDPKKYTQFLVHYNPHQPVITPQKTTTKCRVVIDGGSHYKGKPSLNDVIHQGPVILPDLVDMLIRFRAGKYAMISDVEKAFLQVFLNEQDREVTRVLWIRDLEKPLTEENIVTYHFTRVLFGLNVSPFLLGATILFHLASHPEKELAEEMKKNLYVDNLVLTSDGDANELERIYRTAKDAFSEMHMNLREFQSNSMEFNERVDEKDRAQEEHMKVLGIMWHSDTDQMTMEVDLEENVKNSRRTVSSTIAGVYDPLGILAPLMLQMKLFQRLLWSEEYEWDTELNSEHDQQCTKLMETQNDFKCEFPRHIIEKNSPNTIVTFTDASQDATACCLYVVNKNGAHLLLGKSKVKPLKESWTIPKLETQALKMGMDKTVEVIQALQDGQIQVERVMVFTDSMIALNWLKSAPGRREVGVFVTNRLHSINQATDKIREFGIPIHFGHVASEENPADLATRGVDSQSLMNTIWFKGPQFLLTDGAQWQTSRKMFEIPEEEISLGCASNTEEGSTAVFDCTVTNSYLKMKRIAAWTMKFISLTSRKLKQETKDRLKESIPALCEDVQPGMLTAPELKQAELVLLRDQQNLFQGKQLRQLGNLGLVKNSSGLIVCKGRMEMSELEDSTKFPILIMPDSSIGKLIIGEMHGKFHNGINHTIDAFRRRFWMVRLRQQVKKFIGKCVPCQRMRKAPILYPDFGRLPESRVRRSKPFGNTGLDYFGPITYKKEDSSDGKAYGAIFTCTTTRMTHIEIVTDCSTTQFMMALRRFIASRGRPTRIVSDNGSQFVLGQKILKEATEKCELTEEVKEFLGIEQITWTFITPYAPWKGGIYERMVQTSKHAFMKANRINRLTLEELKTSIKEVEASINDRPLVFPEDDIDAVRPIRPSDFVSQYMKITVPWTDSVEDNDEESNKISRHLSRNNIPCIFTIPCTPEGTNTNITFFSDKAKFKRICVLDCGSKKTEEFEITGVLKFSGSIWTAIYRILNGDSTVYSEVNFPDISHLIDSYLDYVKTVGIAIIIVGVGFLATYAIIMSAGSKILSSKNAVEEAIFQKSRIVDQLRNKKETKDKLQLFQSLEDTRTKMDSALMRAQAAIRELRRQQRTAQLLVDTGVGEQELVDNKMADFGIDVAEERKSLEYLEQDVERERVEFSNLLKVGWKAVQQVSDTMELKIEEIQETSEAVEKKIDVVQNDIKKGFKNEQFFERMARLLEYRLSRVEEIQTAGASASTDNQVRIVFKETGTSPCQLDRSPSPVRRRSPSPVRRRSPSPVRVRSPSPQPTHSRRQHSPHEERNRHLGSQQGSSFPVRCVFCLEEHLSDTCRRYWTTAARRERLDQRSRCYRCLRPHPNAPNHRCPPVKQCYYCNSSGRHHRSVCRQRPQ</sequence>
<name>E3N6G2_CAERE</name>
<dbReference type="InterPro" id="IPR043502">
    <property type="entry name" value="DNA/RNA_pol_sf"/>
</dbReference>
<keyword evidence="1" id="KW-0175">Coiled coil</keyword>
<dbReference type="InterPro" id="IPR000477">
    <property type="entry name" value="RT_dom"/>
</dbReference>
<dbReference type="PANTHER" id="PTHR47331:SF1">
    <property type="entry name" value="GAG-LIKE PROTEIN"/>
    <property type="match status" value="1"/>
</dbReference>
<dbReference type="Pfam" id="PF00665">
    <property type="entry name" value="rve"/>
    <property type="match status" value="1"/>
</dbReference>
<proteinExistence type="predicted"/>
<dbReference type="Gene3D" id="3.30.420.10">
    <property type="entry name" value="Ribonuclease H-like superfamily/Ribonuclease H"/>
    <property type="match status" value="1"/>
</dbReference>
<dbReference type="InterPro" id="IPR012337">
    <property type="entry name" value="RNaseH-like_sf"/>
</dbReference>
<evidence type="ECO:0000256" key="3">
    <source>
        <dbReference type="SAM" id="Phobius"/>
    </source>
</evidence>
<keyword evidence="3" id="KW-1133">Transmembrane helix</keyword>
<dbReference type="Proteomes" id="UP000008281">
    <property type="component" value="Unassembled WGS sequence"/>
</dbReference>
<evidence type="ECO:0000313" key="6">
    <source>
        <dbReference type="Proteomes" id="UP000008281"/>
    </source>
</evidence>
<feature type="compositionally biased region" description="Basic and acidic residues" evidence="2">
    <location>
        <begin position="513"/>
        <end position="525"/>
    </location>
</feature>
<feature type="region of interest" description="Disordered" evidence="2">
    <location>
        <begin position="2060"/>
        <end position="2121"/>
    </location>
</feature>
<evidence type="ECO:0000256" key="1">
    <source>
        <dbReference type="SAM" id="Coils"/>
    </source>
</evidence>
<reference evidence="5" key="1">
    <citation type="submission" date="2007-07" db="EMBL/GenBank/DDBJ databases">
        <title>PCAP assembly of the Caenorhabditis remanei genome.</title>
        <authorList>
            <consortium name="The Caenorhabditis remanei Sequencing Consortium"/>
            <person name="Wilson R.K."/>
        </authorList>
    </citation>
    <scope>NUCLEOTIDE SEQUENCE [LARGE SCALE GENOMIC DNA]</scope>
    <source>
        <strain evidence="5">PB4641</strain>
    </source>
</reference>
<dbReference type="OrthoDB" id="5864674at2759"/>
<evidence type="ECO:0000256" key="2">
    <source>
        <dbReference type="SAM" id="MobiDB-lite"/>
    </source>
</evidence>
<dbReference type="Pfam" id="PF03564">
    <property type="entry name" value="DUF1759"/>
    <property type="match status" value="1"/>
</dbReference>
<organism evidence="6">
    <name type="scientific">Caenorhabditis remanei</name>
    <name type="common">Caenorhabditis vulgaris</name>
    <dbReference type="NCBI Taxonomy" id="31234"/>
    <lineage>
        <taxon>Eukaryota</taxon>
        <taxon>Metazoa</taxon>
        <taxon>Ecdysozoa</taxon>
        <taxon>Nematoda</taxon>
        <taxon>Chromadorea</taxon>
        <taxon>Rhabditida</taxon>
        <taxon>Rhabditina</taxon>
        <taxon>Rhabditomorpha</taxon>
        <taxon>Rhabditoidea</taxon>
        <taxon>Rhabditidae</taxon>
        <taxon>Peloderinae</taxon>
        <taxon>Caenorhabditis</taxon>
    </lineage>
</organism>
<dbReference type="CDD" id="cd01644">
    <property type="entry name" value="RT_pepA17"/>
    <property type="match status" value="1"/>
</dbReference>
<feature type="coiled-coil region" evidence="1">
    <location>
        <begin position="1900"/>
        <end position="2012"/>
    </location>
</feature>
<feature type="coiled-coil region" evidence="1">
    <location>
        <begin position="117"/>
        <end position="169"/>
    </location>
</feature>
<dbReference type="Pfam" id="PF05380">
    <property type="entry name" value="Peptidase_A17"/>
    <property type="match status" value="1"/>
</dbReference>
<feature type="compositionally biased region" description="Basic and acidic residues" evidence="2">
    <location>
        <begin position="395"/>
        <end position="404"/>
    </location>
</feature>
<dbReference type="InterPro" id="IPR005312">
    <property type="entry name" value="DUF1759"/>
</dbReference>
<dbReference type="InterPro" id="IPR041588">
    <property type="entry name" value="Integrase_H2C2"/>
</dbReference>
<dbReference type="Gene3D" id="3.10.10.10">
    <property type="entry name" value="HIV Type 1 Reverse Transcriptase, subunit A, domain 1"/>
    <property type="match status" value="1"/>
</dbReference>
<accession>E3N6G2</accession>
<dbReference type="EMBL" id="DS268540">
    <property type="protein sequence ID" value="EFO88080.1"/>
    <property type="molecule type" value="Genomic_DNA"/>
</dbReference>
<dbReference type="InterPro" id="IPR001878">
    <property type="entry name" value="Znf_CCHC"/>
</dbReference>
<dbReference type="GO" id="GO:0003676">
    <property type="term" value="F:nucleic acid binding"/>
    <property type="evidence" value="ECO:0007669"/>
    <property type="project" value="InterPro"/>
</dbReference>
<feature type="compositionally biased region" description="Basic and acidic residues" evidence="2">
    <location>
        <begin position="476"/>
        <end position="496"/>
    </location>
</feature>
<dbReference type="HOGENOM" id="CLU_000526_3_1_1"/>
<dbReference type="InParanoid" id="E3N6G2"/>
<dbReference type="InterPro" id="IPR043128">
    <property type="entry name" value="Rev_trsase/Diguanyl_cyclase"/>
</dbReference>
<dbReference type="eggNOG" id="KOG0017">
    <property type="taxonomic scope" value="Eukaryota"/>
</dbReference>
<dbReference type="STRING" id="31234.E3N6G2"/>